<proteinExistence type="predicted"/>
<dbReference type="Proteomes" id="UP001062846">
    <property type="component" value="Chromosome 11"/>
</dbReference>
<keyword evidence="2" id="KW-1185">Reference proteome</keyword>
<name>A0ACC0LQA1_RHOML</name>
<gene>
    <name evidence="1" type="ORF">RHMOL_Rhmol11G0095300</name>
</gene>
<comment type="caution">
    <text evidence="1">The sequence shown here is derived from an EMBL/GenBank/DDBJ whole genome shotgun (WGS) entry which is preliminary data.</text>
</comment>
<evidence type="ECO:0000313" key="1">
    <source>
        <dbReference type="EMBL" id="KAI8530891.1"/>
    </source>
</evidence>
<sequence length="77" mass="8577">MRFFTGKGNMSQTLAVRKIETNSQKAVNLLKGGAPGNSPHNVLEEECKETMEIKNCTLRYILRVINKEVDGRAKIGV</sequence>
<accession>A0ACC0LQA1</accession>
<organism evidence="1 2">
    <name type="scientific">Rhododendron molle</name>
    <name type="common">Chinese azalea</name>
    <name type="synonym">Azalea mollis</name>
    <dbReference type="NCBI Taxonomy" id="49168"/>
    <lineage>
        <taxon>Eukaryota</taxon>
        <taxon>Viridiplantae</taxon>
        <taxon>Streptophyta</taxon>
        <taxon>Embryophyta</taxon>
        <taxon>Tracheophyta</taxon>
        <taxon>Spermatophyta</taxon>
        <taxon>Magnoliopsida</taxon>
        <taxon>eudicotyledons</taxon>
        <taxon>Gunneridae</taxon>
        <taxon>Pentapetalae</taxon>
        <taxon>asterids</taxon>
        <taxon>Ericales</taxon>
        <taxon>Ericaceae</taxon>
        <taxon>Ericoideae</taxon>
        <taxon>Rhodoreae</taxon>
        <taxon>Rhododendron</taxon>
    </lineage>
</organism>
<reference evidence="1" key="1">
    <citation type="submission" date="2022-02" db="EMBL/GenBank/DDBJ databases">
        <title>Plant Genome Project.</title>
        <authorList>
            <person name="Zhang R.-G."/>
        </authorList>
    </citation>
    <scope>NUCLEOTIDE SEQUENCE</scope>
    <source>
        <strain evidence="1">AT1</strain>
    </source>
</reference>
<dbReference type="EMBL" id="CM046398">
    <property type="protein sequence ID" value="KAI8530891.1"/>
    <property type="molecule type" value="Genomic_DNA"/>
</dbReference>
<protein>
    <submittedName>
        <fullName evidence="1">Uncharacterized protein</fullName>
    </submittedName>
</protein>
<evidence type="ECO:0000313" key="2">
    <source>
        <dbReference type="Proteomes" id="UP001062846"/>
    </source>
</evidence>